<name>A0A917FGN0_9PROT</name>
<evidence type="ECO:0000313" key="1">
    <source>
        <dbReference type="EMBL" id="GGF75784.1"/>
    </source>
</evidence>
<dbReference type="RefSeq" id="WP_188667122.1">
    <property type="nucleotide sequence ID" value="NZ_BMHV01000042.1"/>
</dbReference>
<keyword evidence="2" id="KW-1185">Reference proteome</keyword>
<protein>
    <submittedName>
        <fullName evidence="1">Uncharacterized protein</fullName>
    </submittedName>
</protein>
<proteinExistence type="predicted"/>
<dbReference type="AlphaFoldDB" id="A0A917FGN0"/>
<accession>A0A917FGN0</accession>
<dbReference type="EMBL" id="BMHV01000042">
    <property type="protein sequence ID" value="GGF75784.1"/>
    <property type="molecule type" value="Genomic_DNA"/>
</dbReference>
<evidence type="ECO:0000313" key="2">
    <source>
        <dbReference type="Proteomes" id="UP000632498"/>
    </source>
</evidence>
<dbReference type="Proteomes" id="UP000632498">
    <property type="component" value="Unassembled WGS sequence"/>
</dbReference>
<reference evidence="1" key="1">
    <citation type="journal article" date="2014" name="Int. J. Syst. Evol. Microbiol.">
        <title>Complete genome sequence of Corynebacterium casei LMG S-19264T (=DSM 44701T), isolated from a smear-ripened cheese.</title>
        <authorList>
            <consortium name="US DOE Joint Genome Institute (JGI-PGF)"/>
            <person name="Walter F."/>
            <person name="Albersmeier A."/>
            <person name="Kalinowski J."/>
            <person name="Ruckert C."/>
        </authorList>
    </citation>
    <scope>NUCLEOTIDE SEQUENCE</scope>
    <source>
        <strain evidence="1">CGMCC 1.15254</strain>
    </source>
</reference>
<sequence>MRHVYVGVEVQNISEDTDFEFLSMSIMEFFVTRYAVNPEIVSAGKKYVDSVKAATERQNATVSYANNVFALESFRNKTDKDDGGENE</sequence>
<reference evidence="1" key="2">
    <citation type="submission" date="2020-09" db="EMBL/GenBank/DDBJ databases">
        <authorList>
            <person name="Sun Q."/>
            <person name="Zhou Y."/>
        </authorList>
    </citation>
    <scope>NUCLEOTIDE SEQUENCE</scope>
    <source>
        <strain evidence="1">CGMCC 1.15254</strain>
    </source>
</reference>
<comment type="caution">
    <text evidence="1">The sequence shown here is derived from an EMBL/GenBank/DDBJ whole genome shotgun (WGS) entry which is preliminary data.</text>
</comment>
<gene>
    <name evidence="1" type="ORF">GCM10011332_32240</name>
</gene>
<organism evidence="1 2">
    <name type="scientific">Terasakiella brassicae</name>
    <dbReference type="NCBI Taxonomy" id="1634917"/>
    <lineage>
        <taxon>Bacteria</taxon>
        <taxon>Pseudomonadati</taxon>
        <taxon>Pseudomonadota</taxon>
        <taxon>Alphaproteobacteria</taxon>
        <taxon>Rhodospirillales</taxon>
        <taxon>Terasakiellaceae</taxon>
        <taxon>Terasakiella</taxon>
    </lineage>
</organism>